<proteinExistence type="predicted"/>
<evidence type="ECO:0000256" key="1">
    <source>
        <dbReference type="ARBA" id="ARBA00004127"/>
    </source>
</evidence>
<organism evidence="6 7">
    <name type="scientific">Paenalcaligenes hermetiae</name>
    <dbReference type="NCBI Taxonomy" id="1157987"/>
    <lineage>
        <taxon>Bacteria</taxon>
        <taxon>Pseudomonadati</taxon>
        <taxon>Pseudomonadota</taxon>
        <taxon>Betaproteobacteria</taxon>
        <taxon>Burkholderiales</taxon>
        <taxon>Alcaligenaceae</taxon>
        <taxon>Paenalcaligenes</taxon>
    </lineage>
</organism>
<evidence type="ECO:0000313" key="7">
    <source>
        <dbReference type="Proteomes" id="UP001500227"/>
    </source>
</evidence>
<comment type="subcellular location">
    <subcellularLocation>
        <location evidence="1">Endomembrane system</location>
        <topology evidence="1">Multi-pass membrane protein</topology>
    </subcellularLocation>
</comment>
<evidence type="ECO:0000259" key="5">
    <source>
        <dbReference type="Pfam" id="PF06803"/>
    </source>
</evidence>
<dbReference type="Pfam" id="PF06803">
    <property type="entry name" value="DUF1232"/>
    <property type="match status" value="1"/>
</dbReference>
<evidence type="ECO:0000256" key="2">
    <source>
        <dbReference type="ARBA" id="ARBA00022692"/>
    </source>
</evidence>
<gene>
    <name evidence="6" type="ORF">GCM10023337_02610</name>
</gene>
<protein>
    <submittedName>
        <fullName evidence="6">YkvA family protein</fullName>
    </submittedName>
</protein>
<evidence type="ECO:0000256" key="3">
    <source>
        <dbReference type="ARBA" id="ARBA00022989"/>
    </source>
</evidence>
<dbReference type="InterPro" id="IPR010652">
    <property type="entry name" value="DUF1232"/>
</dbReference>
<comment type="caution">
    <text evidence="6">The sequence shown here is derived from an EMBL/GenBank/DDBJ whole genome shotgun (WGS) entry which is preliminary data.</text>
</comment>
<dbReference type="EMBL" id="BAABKD010000001">
    <property type="protein sequence ID" value="GAA5084716.1"/>
    <property type="molecule type" value="Genomic_DNA"/>
</dbReference>
<accession>A0ABP9LWJ2</accession>
<evidence type="ECO:0000313" key="6">
    <source>
        <dbReference type="EMBL" id="GAA5084716.1"/>
    </source>
</evidence>
<keyword evidence="3" id="KW-1133">Transmembrane helix</keyword>
<dbReference type="PIRSF" id="PIRSF031804">
    <property type="entry name" value="UCP031804"/>
    <property type="match status" value="1"/>
</dbReference>
<reference evidence="7" key="1">
    <citation type="journal article" date="2019" name="Int. J. Syst. Evol. Microbiol.">
        <title>The Global Catalogue of Microorganisms (GCM) 10K type strain sequencing project: providing services to taxonomists for standard genome sequencing and annotation.</title>
        <authorList>
            <consortium name="The Broad Institute Genomics Platform"/>
            <consortium name="The Broad Institute Genome Sequencing Center for Infectious Disease"/>
            <person name="Wu L."/>
            <person name="Ma J."/>
        </authorList>
    </citation>
    <scope>NUCLEOTIDE SEQUENCE [LARGE SCALE GENOMIC DNA]</scope>
    <source>
        <strain evidence="7">JCM 18423</strain>
    </source>
</reference>
<keyword evidence="2" id="KW-0812">Transmembrane</keyword>
<dbReference type="Proteomes" id="UP001500227">
    <property type="component" value="Unassembled WGS sequence"/>
</dbReference>
<dbReference type="InterPro" id="IPR016983">
    <property type="entry name" value="UCP031804"/>
</dbReference>
<feature type="domain" description="DUF1232" evidence="5">
    <location>
        <begin position="51"/>
        <end position="86"/>
    </location>
</feature>
<dbReference type="RefSeq" id="WP_345369030.1">
    <property type="nucleotide sequence ID" value="NZ_BAABKD010000001.1"/>
</dbReference>
<keyword evidence="4" id="KW-0472">Membrane</keyword>
<keyword evidence="7" id="KW-1185">Reference proteome</keyword>
<evidence type="ECO:0000256" key="4">
    <source>
        <dbReference type="ARBA" id="ARBA00023136"/>
    </source>
</evidence>
<sequence length="113" mass="12722">MEQPENHAQHYSESRFWNKLAHYAKKAGAEVVEKALWLYYGAQDPKTPAWAKTVMIGALGYFIFPLDAIPDFAPLVGYTDDLGMIVAAIGTVAMHISDETKTKAREKMQQWFG</sequence>
<name>A0ABP9LWJ2_9BURK</name>